<dbReference type="PANTHER" id="PTHR31126">
    <property type="entry name" value="TYROSINE-PROTEIN PHOSPHATASE"/>
    <property type="match status" value="1"/>
</dbReference>
<evidence type="ECO:0000259" key="3">
    <source>
        <dbReference type="PROSITE" id="PS50056"/>
    </source>
</evidence>
<gene>
    <name evidence="4" type="ORF">NI17_005300</name>
</gene>
<name>A0AA97M4Z6_9ACTN</name>
<dbReference type="KEGG" id="thao:NI17_005300"/>
<dbReference type="AlphaFoldDB" id="A0AA97M4Z6"/>
<evidence type="ECO:0000313" key="5">
    <source>
        <dbReference type="Proteomes" id="UP000265719"/>
    </source>
</evidence>
<evidence type="ECO:0000256" key="2">
    <source>
        <dbReference type="SAM" id="MobiDB-lite"/>
    </source>
</evidence>
<accession>A0AA97M4Z6</accession>
<dbReference type="PROSITE" id="PS50056">
    <property type="entry name" value="TYR_PHOSPHATASE_2"/>
    <property type="match status" value="1"/>
</dbReference>
<dbReference type="GO" id="GO:0004721">
    <property type="term" value="F:phosphoprotein phosphatase activity"/>
    <property type="evidence" value="ECO:0007669"/>
    <property type="project" value="InterPro"/>
</dbReference>
<dbReference type="EMBL" id="CP063196">
    <property type="protein sequence ID" value="UOE20633.1"/>
    <property type="molecule type" value="Genomic_DNA"/>
</dbReference>
<dbReference type="Pfam" id="PF13350">
    <property type="entry name" value="Y_phosphatase3"/>
    <property type="match status" value="1"/>
</dbReference>
<dbReference type="InterPro" id="IPR016130">
    <property type="entry name" value="Tyr_Pase_AS"/>
</dbReference>
<dbReference type="SUPFAM" id="SSF52799">
    <property type="entry name" value="(Phosphotyrosine protein) phosphatases II"/>
    <property type="match status" value="1"/>
</dbReference>
<dbReference type="InterPro" id="IPR000387">
    <property type="entry name" value="Tyr_Pase_dom"/>
</dbReference>
<evidence type="ECO:0000313" key="4">
    <source>
        <dbReference type="EMBL" id="UOE20633.1"/>
    </source>
</evidence>
<sequence length="263" mass="28334">MGEDGRVTQTSETPQPRSPESAHLPFTTLMNFRDVGGARTADGGRIRTGRLYRSATPQFLDAAEARRLVHDIGVRTRIDLRGRTEASEADSPALAEAGVGVAHLPLYAGGRRMADSPPRSSTAIAAHYLRYLEHAADSLTRMVRTLGERPRLPALVHCAAGKDRTGAAVALVLAAVGADRDDIVADYARTGAHLDAIHAQLSGVPAYQQRLAAMPEETFSAFPDTMEVFLDRLDADHGGARGYLVDRGVTTEELRRLTDALVE</sequence>
<reference evidence="4" key="1">
    <citation type="submission" date="2020-10" db="EMBL/GenBank/DDBJ databases">
        <title>De novo genome project of the cellulose decomposer Thermobifida halotolerans type strain.</title>
        <authorList>
            <person name="Nagy I."/>
            <person name="Horvath B."/>
            <person name="Kukolya J."/>
            <person name="Nagy I."/>
            <person name="Orsini M."/>
        </authorList>
    </citation>
    <scope>NUCLEOTIDE SEQUENCE</scope>
    <source>
        <strain evidence="4">DSM 44931</strain>
    </source>
</reference>
<organism evidence="4 5">
    <name type="scientific">Thermobifida halotolerans</name>
    <dbReference type="NCBI Taxonomy" id="483545"/>
    <lineage>
        <taxon>Bacteria</taxon>
        <taxon>Bacillati</taxon>
        <taxon>Actinomycetota</taxon>
        <taxon>Actinomycetes</taxon>
        <taxon>Streptosporangiales</taxon>
        <taxon>Nocardiopsidaceae</taxon>
        <taxon>Thermobifida</taxon>
    </lineage>
</organism>
<protein>
    <submittedName>
        <fullName evidence="4">Tyrosine-protein phosphatase</fullName>
    </submittedName>
</protein>
<dbReference type="Proteomes" id="UP000265719">
    <property type="component" value="Chromosome"/>
</dbReference>
<feature type="region of interest" description="Disordered" evidence="2">
    <location>
        <begin position="1"/>
        <end position="23"/>
    </location>
</feature>
<feature type="domain" description="Tyrosine specific protein phosphatases" evidence="3">
    <location>
        <begin position="126"/>
        <end position="184"/>
    </location>
</feature>
<keyword evidence="5" id="KW-1185">Reference proteome</keyword>
<dbReference type="PANTHER" id="PTHR31126:SF1">
    <property type="entry name" value="TYROSINE SPECIFIC PROTEIN PHOSPHATASES DOMAIN-CONTAINING PROTEIN"/>
    <property type="match status" value="1"/>
</dbReference>
<dbReference type="PROSITE" id="PS00383">
    <property type="entry name" value="TYR_PHOSPHATASE_1"/>
    <property type="match status" value="1"/>
</dbReference>
<dbReference type="InterPro" id="IPR026893">
    <property type="entry name" value="Tyr/Ser_Pase_IphP-type"/>
</dbReference>
<comment type="similarity">
    <text evidence="1">Belongs to the protein-tyrosine phosphatase family.</text>
</comment>
<proteinExistence type="inferred from homology"/>
<dbReference type="InterPro" id="IPR029021">
    <property type="entry name" value="Prot-tyrosine_phosphatase-like"/>
</dbReference>
<evidence type="ECO:0000256" key="1">
    <source>
        <dbReference type="ARBA" id="ARBA00009580"/>
    </source>
</evidence>
<dbReference type="Gene3D" id="3.90.190.10">
    <property type="entry name" value="Protein tyrosine phosphatase superfamily"/>
    <property type="match status" value="1"/>
</dbReference>